<keyword evidence="10" id="KW-1015">Disulfide bond</keyword>
<dbReference type="InterPro" id="IPR000436">
    <property type="entry name" value="Sushi_SCR_CCP_dom"/>
</dbReference>
<accession>A0A6G1P999</accession>
<dbReference type="InterPro" id="IPR029052">
    <property type="entry name" value="Metallo-depent_PP-like"/>
</dbReference>
<dbReference type="CDD" id="cd00033">
    <property type="entry name" value="CCP"/>
    <property type="match status" value="2"/>
</dbReference>
<evidence type="ECO:0000256" key="13">
    <source>
        <dbReference type="ARBA" id="ARBA00048336"/>
    </source>
</evidence>
<comment type="similarity">
    <text evidence="3 15">Belongs to the PPP phosphatase family.</text>
</comment>
<dbReference type="Gene3D" id="3.60.21.10">
    <property type="match status" value="1"/>
</dbReference>
<feature type="domain" description="EF-hand" evidence="17">
    <location>
        <begin position="711"/>
        <end position="746"/>
    </location>
</feature>
<dbReference type="PROSITE" id="PS50923">
    <property type="entry name" value="SUSHI"/>
    <property type="match status" value="1"/>
</dbReference>
<name>A0A6G1P999_CHAAH</name>
<evidence type="ECO:0000256" key="12">
    <source>
        <dbReference type="ARBA" id="ARBA00047761"/>
    </source>
</evidence>
<keyword evidence="9" id="KW-0904">Protein phosphatase</keyword>
<evidence type="ECO:0000313" key="20">
    <source>
        <dbReference type="Proteomes" id="UP000503349"/>
    </source>
</evidence>
<dbReference type="InterPro" id="IPR004843">
    <property type="entry name" value="Calcineurin-like_PHP"/>
</dbReference>
<dbReference type="SMART" id="SM00156">
    <property type="entry name" value="PP2Ac"/>
    <property type="match status" value="1"/>
</dbReference>
<dbReference type="SMART" id="SM00032">
    <property type="entry name" value="CCP"/>
    <property type="match status" value="2"/>
</dbReference>
<comment type="caution">
    <text evidence="14">Lacks conserved residue(s) required for the propagation of feature annotation.</text>
</comment>
<evidence type="ECO:0000259" key="17">
    <source>
        <dbReference type="PROSITE" id="PS50222"/>
    </source>
</evidence>
<dbReference type="SUPFAM" id="SSF56300">
    <property type="entry name" value="Metallo-dependent phosphatases"/>
    <property type="match status" value="1"/>
</dbReference>
<evidence type="ECO:0000256" key="5">
    <source>
        <dbReference type="ARBA" id="ARBA00022737"/>
    </source>
</evidence>
<protein>
    <recommendedName>
        <fullName evidence="15">Serine/threonine-protein phosphatase</fullName>
        <ecNumber evidence="15">3.1.3.16</ecNumber>
    </recommendedName>
</protein>
<dbReference type="SUPFAM" id="SSF57535">
    <property type="entry name" value="Complement control module/SCR domain"/>
    <property type="match status" value="2"/>
</dbReference>
<keyword evidence="20" id="KW-1185">Reference proteome</keyword>
<comment type="catalytic activity">
    <reaction evidence="12">
        <text>O-phospho-L-seryl-[protein] + H2O = L-seryl-[protein] + phosphate</text>
        <dbReference type="Rhea" id="RHEA:20629"/>
        <dbReference type="Rhea" id="RHEA-COMP:9863"/>
        <dbReference type="Rhea" id="RHEA-COMP:11604"/>
        <dbReference type="ChEBI" id="CHEBI:15377"/>
        <dbReference type="ChEBI" id="CHEBI:29999"/>
        <dbReference type="ChEBI" id="CHEBI:43474"/>
        <dbReference type="ChEBI" id="CHEBI:83421"/>
        <dbReference type="EC" id="3.1.3.16"/>
    </reaction>
</comment>
<feature type="region of interest" description="Disordered" evidence="16">
    <location>
        <begin position="361"/>
        <end position="425"/>
    </location>
</feature>
<evidence type="ECO:0000256" key="9">
    <source>
        <dbReference type="ARBA" id="ARBA00022912"/>
    </source>
</evidence>
<dbReference type="Gene3D" id="2.10.70.10">
    <property type="entry name" value="Complement Module, domain 1"/>
    <property type="match status" value="1"/>
</dbReference>
<reference evidence="19 20" key="1">
    <citation type="submission" date="2019-02" db="EMBL/GenBank/DDBJ databases">
        <title>Opniocepnalus argus genome.</title>
        <authorList>
            <person name="Zhou C."/>
            <person name="Xiao S."/>
        </authorList>
    </citation>
    <scope>NUCLEOTIDE SEQUENCE [LARGE SCALE GENOMIC DNA]</scope>
    <source>
        <strain evidence="19">OARG1902GOOAL</strain>
        <tissue evidence="19">Muscle</tissue>
    </source>
</reference>
<evidence type="ECO:0000256" key="16">
    <source>
        <dbReference type="SAM" id="MobiDB-lite"/>
    </source>
</evidence>
<evidence type="ECO:0000256" key="4">
    <source>
        <dbReference type="ARBA" id="ARBA00022723"/>
    </source>
</evidence>
<evidence type="ECO:0000256" key="6">
    <source>
        <dbReference type="ARBA" id="ARBA00022801"/>
    </source>
</evidence>
<dbReference type="SUPFAM" id="SSF47473">
    <property type="entry name" value="EF-hand"/>
    <property type="match status" value="1"/>
</dbReference>
<sequence>MKAPARAAHRVPPQTKKKVRAYATLIYKTHKEVSPVRMSSSNLLASRLSFPRPVLLRLIIMGCGTSVATETQGKAMESDEPVKTHNPALTMKAAVLIQRWYRRYMARLEMRRRYTWNIFQSIEYAGEQDQLQLSSFFSFMLDNFTQLNGNGPDLISQLLDPVVDPWLDRETFYNLIAVPETYNGPRLSFPLSVSDTNALLSAFKEEQTLHARYVLQLLYETKKLLKQMPNIIHLSTSYTKEITICGDLHGRLDDLLLIFYKNGLPSAETPYVFNGDFVDRGKKSIEVVILLFAYLLLYPDYMHLNRGNHEDHIMNLRYGFTKEVMLKYKVKSALRFPRHSLEQLDISHSCRQVKRMRSTDCCLSSSNRSHSKNRRTPNQRKRRCRISREDSVTSISSTSSSSSSSSSSLCSPRTPSSLSPHPCPSSPSMPYTIGVLRVPFLDSSSIPPPSPPQHEREWKQIVDILWSDPKTQEGCSPNTFRGGGCYFGPDVTQRLLLQHGFQLLIRSHECKQEGYDLCHDGKVITIFSASNYYEEGSNRGAYIKLGRELVPRFYQYQVSRTTRKLTLTQRVRAAEGSALRALKEKLFTHRSELMAGFQQYDQNNTSCVSVSEWALVLETVLRLDLPWRTLRPHLTRLAPDGSVEYQSCFEDMGPGISLPQVTPNLAETLFRYRTDIEIIFNIIDKDHSGLISIEEFRQTWRLFSAHLGVEIDDRAIDDLARSIDFNKDGSIDFTEFLEAFRVVHKLDNKDQQLPGKMQREKGNKALWIFILSGAHTQMELLAAVVALVSIYNPGSGCSNPGPLNHRTSSMNDDGSWVMFSCNHGFQLRGPSMLYCKGNTWNGTKPVCKAPAPTFSAPTSQSSMEKRLSHVTPLSETSKTTKQISHLAQFHNITMNTTSKVHTLSISLGRRPVCPYPPLPAHGTFYFRNVENPGPREYRHYIQYACYPGYTLAHGDIHSYCQQGAPGVKSHLFASVGATPYFTIFD</sequence>
<dbReference type="PRINTS" id="PR00114">
    <property type="entry name" value="STPHPHTASE"/>
</dbReference>
<dbReference type="GO" id="GO:0004722">
    <property type="term" value="F:protein serine/threonine phosphatase activity"/>
    <property type="evidence" value="ECO:0007669"/>
    <property type="project" value="UniProtKB-EC"/>
</dbReference>
<evidence type="ECO:0000313" key="19">
    <source>
        <dbReference type="EMBL" id="KAF3686616.1"/>
    </source>
</evidence>
<keyword evidence="5" id="KW-0677">Repeat</keyword>
<dbReference type="CDD" id="cd00051">
    <property type="entry name" value="EFh"/>
    <property type="match status" value="1"/>
</dbReference>
<dbReference type="EC" id="3.1.3.16" evidence="15"/>
<keyword evidence="11" id="KW-0464">Manganese</keyword>
<dbReference type="InterPro" id="IPR013235">
    <property type="entry name" value="PPP_dom"/>
</dbReference>
<dbReference type="PROSITE" id="PS50222">
    <property type="entry name" value="EF_HAND_2"/>
    <property type="match status" value="3"/>
</dbReference>
<gene>
    <name evidence="19" type="ORF">EXN66_Car002288</name>
</gene>
<feature type="domain" description="EF-hand" evidence="17">
    <location>
        <begin position="588"/>
        <end position="623"/>
    </location>
</feature>
<feature type="compositionally biased region" description="Basic residues" evidence="16">
    <location>
        <begin position="369"/>
        <end position="385"/>
    </location>
</feature>
<dbReference type="InterPro" id="IPR002048">
    <property type="entry name" value="EF_hand_dom"/>
</dbReference>
<dbReference type="SMART" id="SM00054">
    <property type="entry name" value="EFh"/>
    <property type="match status" value="3"/>
</dbReference>
<evidence type="ECO:0000256" key="10">
    <source>
        <dbReference type="ARBA" id="ARBA00023157"/>
    </source>
</evidence>
<dbReference type="PROSITE" id="PS00125">
    <property type="entry name" value="SER_THR_PHOSPHATASE"/>
    <property type="match status" value="1"/>
</dbReference>
<keyword evidence="14" id="KW-0768">Sushi</keyword>
<keyword evidence="8" id="KW-0460">Magnesium</keyword>
<evidence type="ECO:0000256" key="11">
    <source>
        <dbReference type="ARBA" id="ARBA00023211"/>
    </source>
</evidence>
<dbReference type="InterPro" id="IPR018247">
    <property type="entry name" value="EF_Hand_1_Ca_BS"/>
</dbReference>
<dbReference type="Proteomes" id="UP000503349">
    <property type="component" value="Chromosome 2"/>
</dbReference>
<dbReference type="PROSITE" id="PS50096">
    <property type="entry name" value="IQ"/>
    <property type="match status" value="1"/>
</dbReference>
<dbReference type="InterPro" id="IPR011992">
    <property type="entry name" value="EF-hand-dom_pair"/>
</dbReference>
<dbReference type="PROSITE" id="PS00018">
    <property type="entry name" value="EF_HAND_1"/>
    <property type="match status" value="2"/>
</dbReference>
<dbReference type="FunFam" id="1.10.238.10:FF:000164">
    <property type="entry name" value="Serine/threonine-protein phosphatase with EF-hands"/>
    <property type="match status" value="1"/>
</dbReference>
<reference evidence="20" key="2">
    <citation type="submission" date="2019-02" db="EMBL/GenBank/DDBJ databases">
        <title>Opniocepnalus argus Var Kimnra genome.</title>
        <authorList>
            <person name="Zhou C."/>
            <person name="Xiao S."/>
        </authorList>
    </citation>
    <scope>NUCLEOTIDE SEQUENCE [LARGE SCALE GENOMIC DNA]</scope>
</reference>
<dbReference type="PANTHER" id="PTHR45668">
    <property type="entry name" value="SERINE/THREONINE-PROTEIN PHOSPHATASE 5-RELATED"/>
    <property type="match status" value="1"/>
</dbReference>
<dbReference type="EMBL" id="CM015713">
    <property type="protein sequence ID" value="KAF3686616.1"/>
    <property type="molecule type" value="Genomic_DNA"/>
</dbReference>
<dbReference type="InterPro" id="IPR051134">
    <property type="entry name" value="PPP_phosphatase"/>
</dbReference>
<dbReference type="Pfam" id="PF13499">
    <property type="entry name" value="EF-hand_7"/>
    <property type="match status" value="1"/>
</dbReference>
<dbReference type="Pfam" id="PF00149">
    <property type="entry name" value="Metallophos"/>
    <property type="match status" value="1"/>
</dbReference>
<evidence type="ECO:0000256" key="15">
    <source>
        <dbReference type="RuleBase" id="RU004273"/>
    </source>
</evidence>
<feature type="domain" description="Sushi" evidence="18">
    <location>
        <begin position="795"/>
        <end position="849"/>
    </location>
</feature>
<evidence type="ECO:0000256" key="2">
    <source>
        <dbReference type="ARBA" id="ARBA00001946"/>
    </source>
</evidence>
<proteinExistence type="inferred from homology"/>
<dbReference type="GO" id="GO:0005509">
    <property type="term" value="F:calcium ion binding"/>
    <property type="evidence" value="ECO:0007669"/>
    <property type="project" value="InterPro"/>
</dbReference>
<evidence type="ECO:0000256" key="7">
    <source>
        <dbReference type="ARBA" id="ARBA00022837"/>
    </source>
</evidence>
<evidence type="ECO:0000256" key="14">
    <source>
        <dbReference type="PROSITE-ProRule" id="PRU00302"/>
    </source>
</evidence>
<evidence type="ECO:0000256" key="1">
    <source>
        <dbReference type="ARBA" id="ARBA00001936"/>
    </source>
</evidence>
<feature type="compositionally biased region" description="Low complexity" evidence="16">
    <location>
        <begin position="392"/>
        <end position="420"/>
    </location>
</feature>
<dbReference type="InterPro" id="IPR035976">
    <property type="entry name" value="Sushi/SCR/CCP_sf"/>
</dbReference>
<keyword evidence="7" id="KW-0106">Calcium</keyword>
<keyword evidence="4" id="KW-0479">Metal-binding</keyword>
<organism evidence="19 20">
    <name type="scientific">Channa argus</name>
    <name type="common">Northern snakehead</name>
    <name type="synonym">Ophicephalus argus</name>
    <dbReference type="NCBI Taxonomy" id="215402"/>
    <lineage>
        <taxon>Eukaryota</taxon>
        <taxon>Metazoa</taxon>
        <taxon>Chordata</taxon>
        <taxon>Craniata</taxon>
        <taxon>Vertebrata</taxon>
        <taxon>Euteleostomi</taxon>
        <taxon>Actinopterygii</taxon>
        <taxon>Neopterygii</taxon>
        <taxon>Teleostei</taxon>
        <taxon>Neoteleostei</taxon>
        <taxon>Acanthomorphata</taxon>
        <taxon>Anabantaria</taxon>
        <taxon>Anabantiformes</taxon>
        <taxon>Channoidei</taxon>
        <taxon>Channidae</taxon>
        <taxon>Channa</taxon>
    </lineage>
</organism>
<dbReference type="Gene3D" id="1.10.238.10">
    <property type="entry name" value="EF-hand"/>
    <property type="match status" value="1"/>
</dbReference>
<dbReference type="InterPro" id="IPR000048">
    <property type="entry name" value="IQ_motif_EF-hand-BS"/>
</dbReference>
<dbReference type="PANTHER" id="PTHR45668:SF1">
    <property type="entry name" value="SERINE_THREONINE-PROTEIN PHOSPHATASE WITH EF-HANDS 1"/>
    <property type="match status" value="1"/>
</dbReference>
<dbReference type="InterPro" id="IPR006186">
    <property type="entry name" value="Ser/Thr-sp_prot-phosphatase"/>
</dbReference>
<dbReference type="CDD" id="cd23767">
    <property type="entry name" value="IQCD"/>
    <property type="match status" value="1"/>
</dbReference>
<evidence type="ECO:0000259" key="18">
    <source>
        <dbReference type="PROSITE" id="PS50923"/>
    </source>
</evidence>
<dbReference type="Pfam" id="PF00612">
    <property type="entry name" value="IQ"/>
    <property type="match status" value="1"/>
</dbReference>
<keyword evidence="6 15" id="KW-0378">Hydrolase</keyword>
<evidence type="ECO:0000256" key="8">
    <source>
        <dbReference type="ARBA" id="ARBA00022842"/>
    </source>
</evidence>
<comment type="cofactor">
    <cofactor evidence="2">
        <name>Mg(2+)</name>
        <dbReference type="ChEBI" id="CHEBI:18420"/>
    </cofactor>
</comment>
<comment type="catalytic activity">
    <reaction evidence="13 15">
        <text>O-phospho-L-threonyl-[protein] + H2O = L-threonyl-[protein] + phosphate</text>
        <dbReference type="Rhea" id="RHEA:47004"/>
        <dbReference type="Rhea" id="RHEA-COMP:11060"/>
        <dbReference type="Rhea" id="RHEA-COMP:11605"/>
        <dbReference type="ChEBI" id="CHEBI:15377"/>
        <dbReference type="ChEBI" id="CHEBI:30013"/>
        <dbReference type="ChEBI" id="CHEBI:43474"/>
        <dbReference type="ChEBI" id="CHEBI:61977"/>
        <dbReference type="EC" id="3.1.3.16"/>
    </reaction>
</comment>
<dbReference type="Pfam" id="PF08321">
    <property type="entry name" value="PPP5"/>
    <property type="match status" value="1"/>
</dbReference>
<comment type="cofactor">
    <cofactor evidence="1">
        <name>Mn(2+)</name>
        <dbReference type="ChEBI" id="CHEBI:29035"/>
    </cofactor>
</comment>
<dbReference type="AlphaFoldDB" id="A0A6G1P999"/>
<evidence type="ECO:0000256" key="3">
    <source>
        <dbReference type="ARBA" id="ARBA00008294"/>
    </source>
</evidence>
<feature type="domain" description="EF-hand" evidence="17">
    <location>
        <begin position="671"/>
        <end position="706"/>
    </location>
</feature>
<dbReference type="Pfam" id="PF00084">
    <property type="entry name" value="Sushi"/>
    <property type="match status" value="2"/>
</dbReference>